<comment type="caution">
    <text evidence="2">The sequence shown here is derived from an EMBL/GenBank/DDBJ whole genome shotgun (WGS) entry which is preliminary data.</text>
</comment>
<dbReference type="SUPFAM" id="SSF56672">
    <property type="entry name" value="DNA/RNA polymerases"/>
    <property type="match status" value="1"/>
</dbReference>
<proteinExistence type="predicted"/>
<evidence type="ECO:0000259" key="1">
    <source>
        <dbReference type="Pfam" id="PF07727"/>
    </source>
</evidence>
<organism evidence="2 3">
    <name type="scientific">Tanacetum coccineum</name>
    <dbReference type="NCBI Taxonomy" id="301880"/>
    <lineage>
        <taxon>Eukaryota</taxon>
        <taxon>Viridiplantae</taxon>
        <taxon>Streptophyta</taxon>
        <taxon>Embryophyta</taxon>
        <taxon>Tracheophyta</taxon>
        <taxon>Spermatophyta</taxon>
        <taxon>Magnoliopsida</taxon>
        <taxon>eudicotyledons</taxon>
        <taxon>Gunneridae</taxon>
        <taxon>Pentapetalae</taxon>
        <taxon>asterids</taxon>
        <taxon>campanulids</taxon>
        <taxon>Asterales</taxon>
        <taxon>Asteraceae</taxon>
        <taxon>Asteroideae</taxon>
        <taxon>Anthemideae</taxon>
        <taxon>Anthemidinae</taxon>
        <taxon>Tanacetum</taxon>
    </lineage>
</organism>
<dbReference type="EMBL" id="BQNB010020768">
    <property type="protein sequence ID" value="GJT99401.1"/>
    <property type="molecule type" value="Genomic_DNA"/>
</dbReference>
<accession>A0ABQ5IJ00</accession>
<dbReference type="Pfam" id="PF07727">
    <property type="entry name" value="RVT_2"/>
    <property type="match status" value="1"/>
</dbReference>
<feature type="domain" description="Reverse transcriptase Ty1/copia-type" evidence="1">
    <location>
        <begin position="7"/>
        <end position="102"/>
    </location>
</feature>
<reference evidence="2" key="2">
    <citation type="submission" date="2022-01" db="EMBL/GenBank/DDBJ databases">
        <authorList>
            <person name="Yamashiro T."/>
            <person name="Shiraishi A."/>
            <person name="Satake H."/>
            <person name="Nakayama K."/>
        </authorList>
    </citation>
    <scope>NUCLEOTIDE SEQUENCE</scope>
</reference>
<dbReference type="Proteomes" id="UP001151760">
    <property type="component" value="Unassembled WGS sequence"/>
</dbReference>
<name>A0ABQ5IJ00_9ASTR</name>
<sequence length="303" mass="34413">MDGNIHTFKARLVVKGFSQTYKVDYGETFSPVADIRAIRILLAITAFYDYEIWQMDVKIAFLNGHLSEDVYMVQSEGFVDPKYPNKLCKLQRSIYGLKQASRTSGSNVVFLVLYVDDILHIGNSVTMMQEVKSWLCKCFSMKDFGEAAYILGIKIICDRSKRLIALSQSAYLEKILMKFRMENSKKGYTPMMEKPDYRKSHGAKTPTKVQRMRRVPYASAVGSIMYAVRCTRPDVAFANTKDMVLVYGAKPEDELKVSCYADATVWMRKFIDGLGDVMPLNKRPMEILCDNEPALAIASVLES</sequence>
<protein>
    <submittedName>
        <fullName evidence="2">Retrotransposon protein, putative, ty1-copia subclass</fullName>
    </submittedName>
</protein>
<evidence type="ECO:0000313" key="2">
    <source>
        <dbReference type="EMBL" id="GJT99401.1"/>
    </source>
</evidence>
<reference evidence="2" key="1">
    <citation type="journal article" date="2022" name="Int. J. Mol. Sci.">
        <title>Draft Genome of Tanacetum Coccineum: Genomic Comparison of Closely Related Tanacetum-Family Plants.</title>
        <authorList>
            <person name="Yamashiro T."/>
            <person name="Shiraishi A."/>
            <person name="Nakayama K."/>
            <person name="Satake H."/>
        </authorList>
    </citation>
    <scope>NUCLEOTIDE SEQUENCE</scope>
</reference>
<keyword evidence="3" id="KW-1185">Reference proteome</keyword>
<evidence type="ECO:0000313" key="3">
    <source>
        <dbReference type="Proteomes" id="UP001151760"/>
    </source>
</evidence>
<dbReference type="InterPro" id="IPR013103">
    <property type="entry name" value="RVT_2"/>
</dbReference>
<dbReference type="InterPro" id="IPR043502">
    <property type="entry name" value="DNA/RNA_pol_sf"/>
</dbReference>
<gene>
    <name evidence="2" type="ORF">Tco_1109740</name>
</gene>